<dbReference type="FunFam" id="3.90.199.10:FF:000002">
    <property type="entry name" value="DNA topoisomerase 2"/>
    <property type="match status" value="1"/>
</dbReference>
<gene>
    <name evidence="20" type="ORF">CcCBS67573_g01083</name>
</gene>
<dbReference type="SUPFAM" id="SSF54211">
    <property type="entry name" value="Ribosomal protein S5 domain 2-like"/>
    <property type="match status" value="1"/>
</dbReference>
<evidence type="ECO:0000313" key="20">
    <source>
        <dbReference type="EMBL" id="TPX77646.1"/>
    </source>
</evidence>
<evidence type="ECO:0000256" key="14">
    <source>
        <dbReference type="ARBA" id="ARBA00053943"/>
    </source>
</evidence>
<dbReference type="EC" id="5.6.2.2" evidence="5 16"/>
<evidence type="ECO:0000256" key="10">
    <source>
        <dbReference type="ARBA" id="ARBA00022842"/>
    </source>
</evidence>
<dbReference type="PROSITE" id="PS00177">
    <property type="entry name" value="TOPOISOMERASE_II"/>
    <property type="match status" value="1"/>
</dbReference>
<feature type="domain" description="Topo IIA-type catalytic" evidence="19">
    <location>
        <begin position="748"/>
        <end position="1204"/>
    </location>
</feature>
<dbReference type="Gene3D" id="3.90.199.10">
    <property type="entry name" value="Topoisomerase II, domain 5"/>
    <property type="match status" value="1"/>
</dbReference>
<dbReference type="PRINTS" id="PR00418">
    <property type="entry name" value="TPI2FAMILY"/>
</dbReference>
<keyword evidence="7" id="KW-0479">Metal-binding</keyword>
<feature type="active site" description="O-(5'-phospho-DNA)-tyrosine intermediate" evidence="15">
    <location>
        <position position="838"/>
    </location>
</feature>
<dbReference type="InterPro" id="IPR036890">
    <property type="entry name" value="HATPase_C_sf"/>
</dbReference>
<reference evidence="20 21" key="1">
    <citation type="journal article" date="2019" name="Sci. Rep.">
        <title>Comparative genomics of chytrid fungi reveal insights into the obligate biotrophic and pathogenic lifestyle of Synchytrium endobioticum.</title>
        <authorList>
            <person name="van de Vossenberg B.T.L.H."/>
            <person name="Warris S."/>
            <person name="Nguyen H.D.T."/>
            <person name="van Gent-Pelzer M.P.E."/>
            <person name="Joly D.L."/>
            <person name="van de Geest H.C."/>
            <person name="Bonants P.J.M."/>
            <person name="Smith D.S."/>
            <person name="Levesque C.A."/>
            <person name="van der Lee T.A.J."/>
        </authorList>
    </citation>
    <scope>NUCLEOTIDE SEQUENCE [LARGE SCALE GENOMIC DNA]</scope>
    <source>
        <strain evidence="20 21">CBS 675.73</strain>
    </source>
</reference>
<evidence type="ECO:0000256" key="1">
    <source>
        <dbReference type="ARBA" id="ARBA00000185"/>
    </source>
</evidence>
<dbReference type="PROSITE" id="PS52040">
    <property type="entry name" value="TOPO_IIA"/>
    <property type="match status" value="1"/>
</dbReference>
<comment type="subunit">
    <text evidence="16">Homodimer.</text>
</comment>
<evidence type="ECO:0000256" key="8">
    <source>
        <dbReference type="ARBA" id="ARBA00022741"/>
    </source>
</evidence>
<feature type="compositionally biased region" description="Basic and acidic residues" evidence="17">
    <location>
        <begin position="1266"/>
        <end position="1275"/>
    </location>
</feature>
<proteinExistence type="inferred from homology"/>
<dbReference type="InterPro" id="IPR013757">
    <property type="entry name" value="Topo_IIA_A_a_sf"/>
</dbReference>
<dbReference type="CDD" id="cd03481">
    <property type="entry name" value="TopoIIA_Trans_ScTopoIIA"/>
    <property type="match status" value="1"/>
</dbReference>
<keyword evidence="11 15" id="KW-0799">Topoisomerase</keyword>
<sequence length="1607" mass="178921">MSSDEESAFESDAHSDDFEEEVQQQKVVEKKQPVKKSAAPKQSMDSNANTVSTSSAAKKGSKTIEEIYQKKTQLEHILLRPDTYIGSIESLQAQMWVMDDEASKKLALRNISYVPGLYKIFDEILVNAADNKQRDSSMDTIKVTVDRENNLISIYNNGRGVPIEMHAKEGVYVPELIFGHLLTSSNYDDSEKKVTGGRNGYGAKLCNIFSTEFMVETGDAKAGKKYKQKFFNNMSKKEAPKLSSAKTEDFTRITFKPDLVKFGMEHLDDDITALFKKRAYDLAGCLPGVKVFLNDTRIKIKNFKDYIDLFSPAEDAAAASLAGKKPASSIIYERVSDRWEIAFTVSDGQFQQVSFVNGICTSKGGTHVNHVADQLVTALSELAKKKDKKGAAGKESTVKPHLVRSQLSIFVNCLIENPAFDSQTKENMTLKMSSFGSKCTMSEEFMKKGVIESILAVAKFKSDQAMKKTDGHKRSRISGIAKLDDANNAGTKNGSQCTLILTEGDSAKSLAVSGLAVVGRDNYGVFPLRGKLLNVREAASTQILNNAEITALKQIIGLQQGKKYESTKDLRYGHIMIMTDQDHDGSHIKGLIINFLDCFWPSLLKVPGFLLEFITPIVKATPKAKGGRKKEISFFTIPEYEQWKKENEEGKGFTIKYYKGLGTSTTEDAKKYFSDMELHRKSFKTLETEDTALIDMAFNKKKADDRKEWLRQFQPGTYMDHSVDEIPISDFINKELILFSMADNLRSIPSCVDGMKPGHRKILYCCFKRNLKNEIKVTQLAGYVSEHSAYHHGEASLFSTMIGMAQNFIGSNNLNLLEPRGQFGTRLQGGKDAASPRYIFTTLNPLARVIFHPEDDTLLNYMNDDGQDIEPEWYIPILPMLLINGGEGIGTGWSTSIPNYNPRDVVENIYRIMEGNDPEPMSPWYRGFKGTIDPIDKDKYKVSGTITKTSETTVEITELPVKVWTQTYKETLEAWMIGDEAKKVVPWIKDYKEYHTDSNVHFVVTLTEENMRLAEAEGLEKKFKLTNQISTSNIVCFDLEGRIAKYDNVDQLLKNFYTLRLKYYIKRKEAMLARLTFEWTKLDNKVRFIQEIITGKLVVQNRKKADILKELIKRDYFRVPKAKVAKQNEDSSNGADGDDREDEENENDGSGVPKAGDFDYLLSMPIWSLTYEKVEQLSKERGLKQEEISILSEKTPSMLWRADLDDFLAHWDAFETELREQEASKAPRKGGKSTLASKLAKKKAIAKKKGADSDDAMSISDDDDFEEKKPKEKPVIAKKKPAAASKAAEADKAPALPSWMLGGSPIPSTKLPEKTQPSVAPPGKVALVISDDSDAEMEKKPEVKKPKAKTETVKPKVASKPAASRAKKVLMDSDDSADDTKMMEKPKAQILNDGSDSERSEAATVAKPATKALAKPRVTKREVKKAVTIVNDESDGGFDSDSKTDDFAFDETPPHKKSATSKFAIKDDEIKVEPKKRQLGLQKAAPPGKATKPVKAAVSKISAASRIKVSDDDEIDDDKPIPVAVKPKAAPKKPTSKVVKAPASPQKRSRPSSGSEDEASSENVVVNRAARPGRAKAKPAYVVEISSDEDNASEDEGNWNANEDDSD</sequence>
<dbReference type="GO" id="GO:0003677">
    <property type="term" value="F:DNA binding"/>
    <property type="evidence" value="ECO:0007669"/>
    <property type="project" value="UniProtKB-UniRule"/>
</dbReference>
<dbReference type="SMART" id="SM00387">
    <property type="entry name" value="HATPase_c"/>
    <property type="match status" value="1"/>
</dbReference>
<dbReference type="InterPro" id="IPR002205">
    <property type="entry name" value="Topo_IIA_dom_A"/>
</dbReference>
<dbReference type="CDD" id="cd16930">
    <property type="entry name" value="HATPase_TopII-like"/>
    <property type="match status" value="1"/>
</dbReference>
<dbReference type="InterPro" id="IPR001241">
    <property type="entry name" value="Topo_IIA"/>
</dbReference>
<dbReference type="Gene3D" id="3.40.50.670">
    <property type="match status" value="1"/>
</dbReference>
<organism evidence="20 21">
    <name type="scientific">Chytriomyces confervae</name>
    <dbReference type="NCBI Taxonomy" id="246404"/>
    <lineage>
        <taxon>Eukaryota</taxon>
        <taxon>Fungi</taxon>
        <taxon>Fungi incertae sedis</taxon>
        <taxon>Chytridiomycota</taxon>
        <taxon>Chytridiomycota incertae sedis</taxon>
        <taxon>Chytridiomycetes</taxon>
        <taxon>Chytridiales</taxon>
        <taxon>Chytriomycetaceae</taxon>
        <taxon>Chytriomyces</taxon>
    </lineage>
</organism>
<dbReference type="Pfam" id="PF00521">
    <property type="entry name" value="DNA_topoisoIV"/>
    <property type="match status" value="1"/>
</dbReference>
<dbReference type="InterPro" id="IPR003594">
    <property type="entry name" value="HATPase_dom"/>
</dbReference>
<dbReference type="Pfam" id="PF01751">
    <property type="entry name" value="Toprim"/>
    <property type="match status" value="1"/>
</dbReference>
<evidence type="ECO:0000256" key="11">
    <source>
        <dbReference type="ARBA" id="ARBA00023029"/>
    </source>
</evidence>
<feature type="compositionally biased region" description="Basic and acidic residues" evidence="17">
    <location>
        <begin position="1378"/>
        <end position="1387"/>
    </location>
</feature>
<dbReference type="GO" id="GO:0000712">
    <property type="term" value="P:resolution of meiotic recombination intermediates"/>
    <property type="evidence" value="ECO:0007669"/>
    <property type="project" value="TreeGrafter"/>
</dbReference>
<protein>
    <recommendedName>
        <fullName evidence="6 16">DNA topoisomerase 2</fullName>
        <ecNumber evidence="5 16">5.6.2.2</ecNumber>
    </recommendedName>
</protein>
<dbReference type="GO" id="GO:0046872">
    <property type="term" value="F:metal ion binding"/>
    <property type="evidence" value="ECO:0007669"/>
    <property type="project" value="UniProtKB-KW"/>
</dbReference>
<feature type="region of interest" description="Disordered" evidence="17">
    <location>
        <begin position="1243"/>
        <end position="1408"/>
    </location>
</feature>
<dbReference type="GO" id="GO:0000819">
    <property type="term" value="P:sister chromatid segregation"/>
    <property type="evidence" value="ECO:0007669"/>
    <property type="project" value="TreeGrafter"/>
</dbReference>
<evidence type="ECO:0000313" key="21">
    <source>
        <dbReference type="Proteomes" id="UP000320333"/>
    </source>
</evidence>
<feature type="compositionally biased region" description="Low complexity" evidence="17">
    <location>
        <begin position="1494"/>
        <end position="1507"/>
    </location>
</feature>
<dbReference type="SUPFAM" id="SSF56719">
    <property type="entry name" value="Type II DNA topoisomerase"/>
    <property type="match status" value="1"/>
</dbReference>
<dbReference type="SMART" id="SM00433">
    <property type="entry name" value="TOP2c"/>
    <property type="match status" value="1"/>
</dbReference>
<dbReference type="PROSITE" id="PS50880">
    <property type="entry name" value="TOPRIM"/>
    <property type="match status" value="1"/>
</dbReference>
<keyword evidence="12 15" id="KW-0238">DNA-binding</keyword>
<dbReference type="InterPro" id="IPR001154">
    <property type="entry name" value="TopoII_euk"/>
</dbReference>
<feature type="region of interest" description="Disordered" evidence="17">
    <location>
        <begin position="1123"/>
        <end position="1156"/>
    </location>
</feature>
<name>A0A507FQP8_9FUNG</name>
<dbReference type="EMBL" id="QEAP01000017">
    <property type="protein sequence ID" value="TPX77646.1"/>
    <property type="molecule type" value="Genomic_DNA"/>
</dbReference>
<evidence type="ECO:0000256" key="13">
    <source>
        <dbReference type="ARBA" id="ARBA00023235"/>
    </source>
</evidence>
<evidence type="ECO:0000256" key="15">
    <source>
        <dbReference type="PROSITE-ProRule" id="PRU01384"/>
    </source>
</evidence>
<feature type="compositionally biased region" description="Basic and acidic residues" evidence="17">
    <location>
        <begin position="1464"/>
        <end position="1476"/>
    </location>
</feature>
<dbReference type="PANTHER" id="PTHR10169">
    <property type="entry name" value="DNA TOPOISOMERASE/GYRASE"/>
    <property type="match status" value="1"/>
</dbReference>
<comment type="catalytic activity">
    <reaction evidence="1 15 16">
        <text>ATP-dependent breakage, passage and rejoining of double-stranded DNA.</text>
        <dbReference type="EC" id="5.6.2.2"/>
    </reaction>
</comment>
<evidence type="ECO:0000256" key="12">
    <source>
        <dbReference type="ARBA" id="ARBA00023125"/>
    </source>
</evidence>
<feature type="region of interest" description="Disordered" evidence="17">
    <location>
        <begin position="1"/>
        <end position="59"/>
    </location>
</feature>
<comment type="similarity">
    <text evidence="4 16">Belongs to the type II topoisomerase family.</text>
</comment>
<dbReference type="Pfam" id="PF16898">
    <property type="entry name" value="TOPRIM_C"/>
    <property type="match status" value="1"/>
</dbReference>
<dbReference type="CDD" id="cd00187">
    <property type="entry name" value="TOP4c"/>
    <property type="match status" value="1"/>
</dbReference>
<evidence type="ECO:0000256" key="5">
    <source>
        <dbReference type="ARBA" id="ARBA00012895"/>
    </source>
</evidence>
<dbReference type="GO" id="GO:0006265">
    <property type="term" value="P:DNA topological change"/>
    <property type="evidence" value="ECO:0007669"/>
    <property type="project" value="UniProtKB-UniRule"/>
</dbReference>
<dbReference type="Gene3D" id="3.30.565.10">
    <property type="entry name" value="Histidine kinase-like ATPase, C-terminal domain"/>
    <property type="match status" value="1"/>
</dbReference>
<dbReference type="Proteomes" id="UP000320333">
    <property type="component" value="Unassembled WGS sequence"/>
</dbReference>
<evidence type="ECO:0000259" key="19">
    <source>
        <dbReference type="PROSITE" id="PS52040"/>
    </source>
</evidence>
<dbReference type="FunFam" id="3.30.565.10:FF:000004">
    <property type="entry name" value="DNA topoisomerase 2"/>
    <property type="match status" value="1"/>
</dbReference>
<dbReference type="InterPro" id="IPR013759">
    <property type="entry name" value="Topo_IIA_B_C"/>
</dbReference>
<feature type="compositionally biased region" description="Basic and acidic residues" evidence="17">
    <location>
        <begin position="1336"/>
        <end position="1354"/>
    </location>
</feature>
<dbReference type="Gene3D" id="1.10.268.10">
    <property type="entry name" value="Topoisomerase, domain 3"/>
    <property type="match status" value="1"/>
</dbReference>
<keyword evidence="21" id="KW-1185">Reference proteome</keyword>
<evidence type="ECO:0000256" key="7">
    <source>
        <dbReference type="ARBA" id="ARBA00022723"/>
    </source>
</evidence>
<feature type="region of interest" description="Disordered" evidence="17">
    <location>
        <begin position="1432"/>
        <end position="1607"/>
    </location>
</feature>
<keyword evidence="9 16" id="KW-0067">ATP-binding</keyword>
<dbReference type="Gene3D" id="3.30.1360.40">
    <property type="match status" value="1"/>
</dbReference>
<dbReference type="InterPro" id="IPR020568">
    <property type="entry name" value="Ribosomal_Su5_D2-typ_SF"/>
</dbReference>
<keyword evidence="13 15" id="KW-0413">Isomerase</keyword>
<dbReference type="InterPro" id="IPR031660">
    <property type="entry name" value="TOPRIM_C"/>
</dbReference>
<dbReference type="InterPro" id="IPR018522">
    <property type="entry name" value="TopoIIA_CS"/>
</dbReference>
<dbReference type="Gene3D" id="3.30.230.10">
    <property type="match status" value="1"/>
</dbReference>
<dbReference type="InterPro" id="IPR014721">
    <property type="entry name" value="Ribsml_uS5_D2-typ_fold_subgr"/>
</dbReference>
<feature type="compositionally biased region" description="Acidic residues" evidence="17">
    <location>
        <begin position="1586"/>
        <end position="1607"/>
    </location>
</feature>
<evidence type="ECO:0000256" key="2">
    <source>
        <dbReference type="ARBA" id="ARBA00001913"/>
    </source>
</evidence>
<accession>A0A507FQP8</accession>
<dbReference type="PRINTS" id="PR01158">
    <property type="entry name" value="TOPISMRASEII"/>
</dbReference>
<dbReference type="FunFam" id="3.30.1360.40:FF:000003">
    <property type="entry name" value="DNA topoisomerase 2"/>
    <property type="match status" value="1"/>
</dbReference>
<dbReference type="InterPro" id="IPR050634">
    <property type="entry name" value="DNA_Topoisomerase_II"/>
</dbReference>
<dbReference type="FunFam" id="3.30.1490.30:FF:000001">
    <property type="entry name" value="DNA topoisomerase 2"/>
    <property type="match status" value="1"/>
</dbReference>
<evidence type="ECO:0000256" key="4">
    <source>
        <dbReference type="ARBA" id="ARBA00011080"/>
    </source>
</evidence>
<dbReference type="InterPro" id="IPR013506">
    <property type="entry name" value="Topo_IIA_bsu_dom2"/>
</dbReference>
<evidence type="ECO:0000256" key="6">
    <source>
        <dbReference type="ARBA" id="ARBA00019635"/>
    </source>
</evidence>
<keyword evidence="8 16" id="KW-0547">Nucleotide-binding</keyword>
<dbReference type="InterPro" id="IPR013758">
    <property type="entry name" value="Topo_IIA_A/C_ab"/>
</dbReference>
<comment type="cofactor">
    <cofactor evidence="3">
        <name>Mg(2+)</name>
        <dbReference type="ChEBI" id="CHEBI:18420"/>
    </cofactor>
</comment>
<dbReference type="Pfam" id="PF02518">
    <property type="entry name" value="HATPase_c"/>
    <property type="match status" value="1"/>
</dbReference>
<dbReference type="SMART" id="SM00434">
    <property type="entry name" value="TOP4c"/>
    <property type="match status" value="1"/>
</dbReference>
<dbReference type="FunFam" id="3.30.230.10:FF:000008">
    <property type="entry name" value="DNA topoisomerase 2"/>
    <property type="match status" value="1"/>
</dbReference>
<dbReference type="SUPFAM" id="SSF55874">
    <property type="entry name" value="ATPase domain of HSP90 chaperone/DNA topoisomerase II/histidine kinase"/>
    <property type="match status" value="1"/>
</dbReference>
<dbReference type="CDD" id="cd03365">
    <property type="entry name" value="TOPRIM_TopoIIA"/>
    <property type="match status" value="1"/>
</dbReference>
<dbReference type="GO" id="GO:0005634">
    <property type="term" value="C:nucleus"/>
    <property type="evidence" value="ECO:0007669"/>
    <property type="project" value="TreeGrafter"/>
</dbReference>
<dbReference type="GO" id="GO:0005524">
    <property type="term" value="F:ATP binding"/>
    <property type="evidence" value="ECO:0007669"/>
    <property type="project" value="UniProtKB-UniRule"/>
</dbReference>
<dbReference type="OrthoDB" id="276498at2759"/>
<comment type="caution">
    <text evidence="20">The sequence shown here is derived from an EMBL/GenBank/DDBJ whole genome shotgun (WGS) entry which is preliminary data.</text>
</comment>
<comment type="cofactor">
    <cofactor evidence="2">
        <name>Ca(2+)</name>
        <dbReference type="ChEBI" id="CHEBI:29108"/>
    </cofactor>
</comment>
<dbReference type="InterPro" id="IPR013760">
    <property type="entry name" value="Topo_IIA-like_dom_sf"/>
</dbReference>
<evidence type="ECO:0000256" key="17">
    <source>
        <dbReference type="SAM" id="MobiDB-lite"/>
    </source>
</evidence>
<evidence type="ECO:0000256" key="3">
    <source>
        <dbReference type="ARBA" id="ARBA00001946"/>
    </source>
</evidence>
<evidence type="ECO:0000256" key="16">
    <source>
        <dbReference type="RuleBase" id="RU362094"/>
    </source>
</evidence>
<dbReference type="PANTHER" id="PTHR10169:SF38">
    <property type="entry name" value="DNA TOPOISOMERASE 2"/>
    <property type="match status" value="1"/>
</dbReference>
<dbReference type="Gene3D" id="3.30.1490.30">
    <property type="match status" value="1"/>
</dbReference>
<keyword evidence="10" id="KW-0460">Magnesium</keyword>
<dbReference type="InterPro" id="IPR006171">
    <property type="entry name" value="TOPRIM_dom"/>
</dbReference>
<evidence type="ECO:0000256" key="9">
    <source>
        <dbReference type="ARBA" id="ARBA00022840"/>
    </source>
</evidence>
<dbReference type="FunFam" id="3.40.50.670:FF:000001">
    <property type="entry name" value="DNA topoisomerase 2"/>
    <property type="match status" value="2"/>
</dbReference>
<comment type="function">
    <text evidence="14 16">Control of topological states of DNA by transient breakage and subsequent rejoining of DNA strands. Topoisomerase II makes double-strand breaks.</text>
</comment>
<dbReference type="Pfam" id="PF00204">
    <property type="entry name" value="DNA_gyraseB"/>
    <property type="match status" value="1"/>
</dbReference>
<dbReference type="STRING" id="246404.A0A507FQP8"/>
<feature type="compositionally biased region" description="Acidic residues" evidence="17">
    <location>
        <begin position="1136"/>
        <end position="1147"/>
    </location>
</feature>
<dbReference type="GO" id="GO:0003918">
    <property type="term" value="F:DNA topoisomerase type II (double strand cut, ATP-hydrolyzing) activity"/>
    <property type="evidence" value="ECO:0007669"/>
    <property type="project" value="UniProtKB-UniRule"/>
</dbReference>
<feature type="domain" description="Toprim" evidence="18">
    <location>
        <begin position="497"/>
        <end position="611"/>
    </location>
</feature>
<feature type="compositionally biased region" description="Low complexity" evidence="17">
    <location>
        <begin position="46"/>
        <end position="58"/>
    </location>
</feature>
<dbReference type="InterPro" id="IPR034157">
    <property type="entry name" value="TOPRIM_TopoII"/>
</dbReference>
<evidence type="ECO:0000259" key="18">
    <source>
        <dbReference type="PROSITE" id="PS50880"/>
    </source>
</evidence>